<evidence type="ECO:0000256" key="5">
    <source>
        <dbReference type="ARBA" id="ARBA00022729"/>
    </source>
</evidence>
<protein>
    <recommendedName>
        <fullName evidence="16">Peptidase S8/S53 domain-containing protein</fullName>
    </recommendedName>
</protein>
<reference evidence="14" key="1">
    <citation type="submission" date="2016-04" db="EMBL/GenBank/DDBJ databases">
        <authorList>
            <person name="Nguyen H.D."/>
            <person name="Samba Siva P."/>
            <person name="Cullis J."/>
            <person name="Levesque C.A."/>
            <person name="Hambleton S."/>
        </authorList>
    </citation>
    <scope>NUCLEOTIDE SEQUENCE</scope>
    <source>
        <strain evidence="14">DAOMC 236416</strain>
    </source>
</reference>
<dbReference type="InterPro" id="IPR023828">
    <property type="entry name" value="Peptidase_S8_Ser-AS"/>
</dbReference>
<dbReference type="PRINTS" id="PR00723">
    <property type="entry name" value="SUBTILISIN"/>
</dbReference>
<dbReference type="InterPro" id="IPR000209">
    <property type="entry name" value="Peptidase_S8/S53_dom"/>
</dbReference>
<comment type="similarity">
    <text evidence="1 9 10">Belongs to the peptidase S8 family.</text>
</comment>
<keyword evidence="7 9" id="KW-0720">Serine protease</keyword>
<evidence type="ECO:0000256" key="2">
    <source>
        <dbReference type="ARBA" id="ARBA00022512"/>
    </source>
</evidence>
<evidence type="ECO:0000259" key="13">
    <source>
        <dbReference type="Pfam" id="PF06280"/>
    </source>
</evidence>
<evidence type="ECO:0000256" key="4">
    <source>
        <dbReference type="ARBA" id="ARBA00022670"/>
    </source>
</evidence>
<evidence type="ECO:0000256" key="7">
    <source>
        <dbReference type="ARBA" id="ARBA00022825"/>
    </source>
</evidence>
<dbReference type="Pfam" id="PF02225">
    <property type="entry name" value="PA"/>
    <property type="match status" value="1"/>
</dbReference>
<dbReference type="InterPro" id="IPR050131">
    <property type="entry name" value="Peptidase_S8_subtilisin-like"/>
</dbReference>
<dbReference type="Gene3D" id="3.40.50.200">
    <property type="entry name" value="Peptidase S8/S53 domain"/>
    <property type="match status" value="1"/>
</dbReference>
<comment type="caution">
    <text evidence="14">The sequence shown here is derived from an EMBL/GenBank/DDBJ whole genome shotgun (WGS) entry which is preliminary data.</text>
</comment>
<sequence>MKLTLAFVALLQLVDGISARRGKPANAGPKALGSKNQPTVIPRGYLVEFVSDSARNSAQASGFSKREDRTQHDALHSFLTKRKSPVKFQTRFTFTDARIFSGMSLILDNDKDADELRVFPGVKKVHKLRNYKPAAFQPTIAGPEFVQSAVNGGDLAGSRVTADSFLRNDTFEPHVMTGVDKLHAQGYYGKGQTVGILDTGIDYTHPALNGGKPSGTPCFGTGCPVSGGYDFVGDRYDGIVRLNPIPDPDPFADCDGSGHGTHVAGTVIALDREVGFTGVVPQANVHAYRIFGCGEETSTSTDVIIAALEKGFFDGVDVLSLSLGGPSGWVEDPGSAVASRITDLGTPVIVAHGNDGADGAFYGSAPATGLGVTGVGSVDNKVLTGYSAKLTPSAGAPSDGNGNLVYLNGVPFTFNSTTGKKLKLYATSKDPNVMDDGCAPLPSSTPDLTNYVAVIARGTCTFVTKFTNAYNAGARYVFIYNSPASITYLPTPEQSDLQVAMLTRSDGQYIVNALAAGKQLSVDFSNQTVAGVQDTGNGGYMSSFSTYGLSWEAQNVAAVSAPGGNILSTWPLRLGKYAIISGTSMATPFISGSTAMYRSIKGTSDSPAVIRSILATTADPLGFSINVTTLETTARQGGGLVNVYRAIKSVSRVSPGQLDLNDTQYFDGTQTLTIKNVGSKEQTYTLSHLPGGSIESLDTGDKAVYVPGPIKPTKNAATVKFSSKTVTILPGQSQDVSLTFKAPGLDTSTLPIYSGFIYIKSSASFGSLHVPYSGVATKLSQQQVLDTSDSALGFSVPALLKADAETVITDDKRVYSLKSSKSQPKLAWRLLTGTASYSIDLVDGNTTFVPTIPISNAASNRRSVAEHRHAGIRRMSALELAHSIHAEQHRRLSADDDASALERATATGGSFNDVKIIGNLESGTYLPRNTIYGSSAASNLYNLYNVTGNYTDSDGVDHKIQNGTYRILLRAKRLFALDATKESSYESYLTHAFTVKRA</sequence>
<dbReference type="GO" id="GO:0006508">
    <property type="term" value="P:proteolysis"/>
    <property type="evidence" value="ECO:0007669"/>
    <property type="project" value="UniProtKB-KW"/>
</dbReference>
<dbReference type="AlphaFoldDB" id="A0A177TA57"/>
<keyword evidence="5" id="KW-0732">Signal</keyword>
<reference evidence="14" key="2">
    <citation type="journal article" date="2019" name="IMA Fungus">
        <title>Genome sequencing and comparison of five Tilletia species to identify candidate genes for the detection of regulated species infecting wheat.</title>
        <authorList>
            <person name="Nguyen H.D.T."/>
            <person name="Sultana T."/>
            <person name="Kesanakurti P."/>
            <person name="Hambleton S."/>
        </authorList>
    </citation>
    <scope>NUCLEOTIDE SEQUENCE</scope>
    <source>
        <strain evidence="14">DAOMC 236416</strain>
    </source>
</reference>
<feature type="domain" description="Peptidase S8/S53" evidence="11">
    <location>
        <begin position="189"/>
        <end position="625"/>
    </location>
</feature>
<keyword evidence="15" id="KW-1185">Reference proteome</keyword>
<dbReference type="InterPro" id="IPR003137">
    <property type="entry name" value="PA_domain"/>
</dbReference>
<dbReference type="InterPro" id="IPR015500">
    <property type="entry name" value="Peptidase_S8_subtilisin-rel"/>
</dbReference>
<evidence type="ECO:0000313" key="14">
    <source>
        <dbReference type="EMBL" id="KAE8257272.1"/>
    </source>
</evidence>
<dbReference type="PROSITE" id="PS51892">
    <property type="entry name" value="SUBTILASE"/>
    <property type="match status" value="1"/>
</dbReference>
<keyword evidence="2" id="KW-0134">Cell wall</keyword>
<evidence type="ECO:0000256" key="1">
    <source>
        <dbReference type="ARBA" id="ARBA00011073"/>
    </source>
</evidence>
<dbReference type="SUPFAM" id="SSF52025">
    <property type="entry name" value="PA domain"/>
    <property type="match status" value="1"/>
</dbReference>
<evidence type="ECO:0000259" key="12">
    <source>
        <dbReference type="Pfam" id="PF02225"/>
    </source>
</evidence>
<dbReference type="SUPFAM" id="SSF52743">
    <property type="entry name" value="Subtilisin-like"/>
    <property type="match status" value="1"/>
</dbReference>
<feature type="active site" description="Charge relay system" evidence="8 9">
    <location>
        <position position="259"/>
    </location>
</feature>
<evidence type="ECO:0000256" key="9">
    <source>
        <dbReference type="PROSITE-ProRule" id="PRU01240"/>
    </source>
</evidence>
<proteinExistence type="inferred from homology"/>
<organism evidence="14 15">
    <name type="scientific">Tilletia indica</name>
    <dbReference type="NCBI Taxonomy" id="43049"/>
    <lineage>
        <taxon>Eukaryota</taxon>
        <taxon>Fungi</taxon>
        <taxon>Dikarya</taxon>
        <taxon>Basidiomycota</taxon>
        <taxon>Ustilaginomycotina</taxon>
        <taxon>Exobasidiomycetes</taxon>
        <taxon>Tilletiales</taxon>
        <taxon>Tilletiaceae</taxon>
        <taxon>Tilletia</taxon>
    </lineage>
</organism>
<dbReference type="PANTHER" id="PTHR43806">
    <property type="entry name" value="PEPTIDASE S8"/>
    <property type="match status" value="1"/>
</dbReference>
<accession>A0A177TA57</accession>
<evidence type="ECO:0008006" key="16">
    <source>
        <dbReference type="Google" id="ProtNLM"/>
    </source>
</evidence>
<dbReference type="GO" id="GO:0016020">
    <property type="term" value="C:membrane"/>
    <property type="evidence" value="ECO:0007669"/>
    <property type="project" value="InterPro"/>
</dbReference>
<dbReference type="InterPro" id="IPR034187">
    <property type="entry name" value="Peptidases_S8_5"/>
</dbReference>
<dbReference type="CDD" id="cd07489">
    <property type="entry name" value="Peptidases_S8_5"/>
    <property type="match status" value="1"/>
</dbReference>
<evidence type="ECO:0000256" key="3">
    <source>
        <dbReference type="ARBA" id="ARBA00022525"/>
    </source>
</evidence>
<keyword evidence="6 9" id="KW-0378">Hydrolase</keyword>
<gene>
    <name evidence="14" type="ORF">A4X13_0g2470</name>
</gene>
<dbReference type="Pfam" id="PF00082">
    <property type="entry name" value="Peptidase_S8"/>
    <property type="match status" value="1"/>
</dbReference>
<dbReference type="InterPro" id="IPR036852">
    <property type="entry name" value="Peptidase_S8/S53_dom_sf"/>
</dbReference>
<evidence type="ECO:0000313" key="15">
    <source>
        <dbReference type="Proteomes" id="UP000077521"/>
    </source>
</evidence>
<feature type="active site" description="Charge relay system" evidence="8 9">
    <location>
        <position position="198"/>
    </location>
</feature>
<dbReference type="GO" id="GO:0005615">
    <property type="term" value="C:extracellular space"/>
    <property type="evidence" value="ECO:0007669"/>
    <property type="project" value="TreeGrafter"/>
</dbReference>
<dbReference type="InterPro" id="IPR023827">
    <property type="entry name" value="Peptidase_S8_Asp-AS"/>
</dbReference>
<dbReference type="GO" id="GO:0004252">
    <property type="term" value="F:serine-type endopeptidase activity"/>
    <property type="evidence" value="ECO:0007669"/>
    <property type="project" value="UniProtKB-UniRule"/>
</dbReference>
<dbReference type="PROSITE" id="PS00136">
    <property type="entry name" value="SUBTILASE_ASP"/>
    <property type="match status" value="1"/>
</dbReference>
<name>A0A177TA57_9BASI</name>
<dbReference type="PROSITE" id="PS00138">
    <property type="entry name" value="SUBTILASE_SER"/>
    <property type="match status" value="1"/>
</dbReference>
<feature type="domain" description="C5a peptidase/Subtilisin-like protease SBT2-like Fn3-like" evidence="13">
    <location>
        <begin position="660"/>
        <end position="772"/>
    </location>
</feature>
<evidence type="ECO:0000259" key="11">
    <source>
        <dbReference type="Pfam" id="PF00082"/>
    </source>
</evidence>
<evidence type="ECO:0000256" key="8">
    <source>
        <dbReference type="PIRSR" id="PIRSR615500-1"/>
    </source>
</evidence>
<feature type="domain" description="PA" evidence="12">
    <location>
        <begin position="435"/>
        <end position="509"/>
    </location>
</feature>
<dbReference type="Proteomes" id="UP000077521">
    <property type="component" value="Unassembled WGS sequence"/>
</dbReference>
<dbReference type="EMBL" id="LWDF02000118">
    <property type="protein sequence ID" value="KAE8257272.1"/>
    <property type="molecule type" value="Genomic_DNA"/>
</dbReference>
<dbReference type="Pfam" id="PF06280">
    <property type="entry name" value="fn3_5"/>
    <property type="match status" value="1"/>
</dbReference>
<feature type="active site" description="Charge relay system" evidence="8 9">
    <location>
        <position position="584"/>
    </location>
</feature>
<keyword evidence="4 9" id="KW-0645">Protease</keyword>
<dbReference type="Gene3D" id="3.50.30.30">
    <property type="match status" value="1"/>
</dbReference>
<dbReference type="InterPro" id="IPR046450">
    <property type="entry name" value="PA_dom_sf"/>
</dbReference>
<evidence type="ECO:0000256" key="10">
    <source>
        <dbReference type="RuleBase" id="RU003355"/>
    </source>
</evidence>
<dbReference type="PANTHER" id="PTHR43806:SF66">
    <property type="entry name" value="SERIN ENDOPEPTIDASE"/>
    <property type="match status" value="1"/>
</dbReference>
<keyword evidence="3" id="KW-0964">Secreted</keyword>
<evidence type="ECO:0000256" key="6">
    <source>
        <dbReference type="ARBA" id="ARBA00022801"/>
    </source>
</evidence>
<dbReference type="InterPro" id="IPR010435">
    <property type="entry name" value="C5a/SBT2-like_Fn3"/>
</dbReference>